<evidence type="ECO:0000259" key="1">
    <source>
        <dbReference type="PROSITE" id="PS50011"/>
    </source>
</evidence>
<organism evidence="2 3">
    <name type="scientific">Rhizoctonia solani</name>
    <dbReference type="NCBI Taxonomy" id="456999"/>
    <lineage>
        <taxon>Eukaryota</taxon>
        <taxon>Fungi</taxon>
        <taxon>Dikarya</taxon>
        <taxon>Basidiomycota</taxon>
        <taxon>Agaricomycotina</taxon>
        <taxon>Agaricomycetes</taxon>
        <taxon>Cantharellales</taxon>
        <taxon>Ceratobasidiaceae</taxon>
        <taxon>Rhizoctonia</taxon>
    </lineage>
</organism>
<dbReference type="AlphaFoldDB" id="A0A0K6G621"/>
<sequence length="263" mass="29755">MVSHASKLVVKADTSVEDLVSHSEQHGLTNYAERLHPNNIASVTSITDTALANVYRVELLHHEPVAIKCVKHQTPYKRLKRATRELSCWSSYSHDNILPLLGFAVVSEGIAMVSPWIRNGRITDYVAHKPDCNRLELSSQLVRAIAYLHAHEVVHGDVKRAPEILLGSTDSTKEADIYALAATMTKIYTGEQPYNELYWNQARQKVISGQLRPSRPIQLPIDAVGNGVWELLNYCWAMNPNERPTSSEVDEWFQYYISFEIKS</sequence>
<proteinExistence type="predicted"/>
<evidence type="ECO:0000313" key="3">
    <source>
        <dbReference type="Proteomes" id="UP000044841"/>
    </source>
</evidence>
<dbReference type="InterPro" id="IPR051681">
    <property type="entry name" value="Ser/Thr_Kinases-Pseudokinases"/>
</dbReference>
<name>A0A0K6G621_9AGAM</name>
<dbReference type="GO" id="GO:0005524">
    <property type="term" value="F:ATP binding"/>
    <property type="evidence" value="ECO:0007669"/>
    <property type="project" value="InterPro"/>
</dbReference>
<keyword evidence="3" id="KW-1185">Reference proteome</keyword>
<dbReference type="Pfam" id="PF07714">
    <property type="entry name" value="PK_Tyr_Ser-Thr"/>
    <property type="match status" value="1"/>
</dbReference>
<dbReference type="InterPro" id="IPR001245">
    <property type="entry name" value="Ser-Thr/Tyr_kinase_cat_dom"/>
</dbReference>
<dbReference type="GO" id="GO:0004674">
    <property type="term" value="F:protein serine/threonine kinase activity"/>
    <property type="evidence" value="ECO:0007669"/>
    <property type="project" value="TreeGrafter"/>
</dbReference>
<dbReference type="Gene3D" id="1.10.510.10">
    <property type="entry name" value="Transferase(Phosphotransferase) domain 1"/>
    <property type="match status" value="2"/>
</dbReference>
<dbReference type="PROSITE" id="PS50011">
    <property type="entry name" value="PROTEIN_KINASE_DOM"/>
    <property type="match status" value="1"/>
</dbReference>
<dbReference type="Proteomes" id="UP000044841">
    <property type="component" value="Unassembled WGS sequence"/>
</dbReference>
<dbReference type="InterPro" id="IPR000719">
    <property type="entry name" value="Prot_kinase_dom"/>
</dbReference>
<protein>
    <recommendedName>
        <fullName evidence="1">Protein kinase domain-containing protein</fullName>
    </recommendedName>
</protein>
<accession>A0A0K6G621</accession>
<evidence type="ECO:0000313" key="2">
    <source>
        <dbReference type="EMBL" id="CUA74057.1"/>
    </source>
</evidence>
<dbReference type="EMBL" id="CYGV01001403">
    <property type="protein sequence ID" value="CUA74057.1"/>
    <property type="molecule type" value="Genomic_DNA"/>
</dbReference>
<dbReference type="SUPFAM" id="SSF56112">
    <property type="entry name" value="Protein kinase-like (PK-like)"/>
    <property type="match status" value="1"/>
</dbReference>
<gene>
    <name evidence="2" type="ORF">RSOLAG22IIIB_10932</name>
</gene>
<dbReference type="PANTHER" id="PTHR44329">
    <property type="entry name" value="SERINE/THREONINE-PROTEIN KINASE TNNI3K-RELATED"/>
    <property type="match status" value="1"/>
</dbReference>
<dbReference type="InterPro" id="IPR011009">
    <property type="entry name" value="Kinase-like_dom_sf"/>
</dbReference>
<feature type="domain" description="Protein kinase" evidence="1">
    <location>
        <begin position="40"/>
        <end position="263"/>
    </location>
</feature>
<reference evidence="2 3" key="1">
    <citation type="submission" date="2015-07" db="EMBL/GenBank/DDBJ databases">
        <authorList>
            <person name="Noorani M."/>
        </authorList>
    </citation>
    <scope>NUCLEOTIDE SEQUENCE [LARGE SCALE GENOMIC DNA]</scope>
    <source>
        <strain evidence="2">BBA 69670</strain>
    </source>
</reference>